<gene>
    <name evidence="2" type="ORF">GbCGDNIH3_7204</name>
</gene>
<protein>
    <submittedName>
        <fullName evidence="2">Uncharacterized protein</fullName>
    </submittedName>
</protein>
<dbReference type="KEGG" id="gbc:GbCGDNIH3_7204"/>
<evidence type="ECO:0000313" key="3">
    <source>
        <dbReference type="Proteomes" id="UP000019438"/>
    </source>
</evidence>
<accession>A0AAN0VET8</accession>
<sequence length="61" mass="6733">MWAQIPPGFQFQAAFQDHFASLPLQAHAMAVVVRVLMVLAIGLLITSASYHRVAAYGYDNQ</sequence>
<dbReference type="RefSeq" id="WP_025285678.1">
    <property type="nucleotide sequence ID" value="NZ_CP003181.2"/>
</dbReference>
<feature type="transmembrane region" description="Helical" evidence="1">
    <location>
        <begin position="26"/>
        <end position="45"/>
    </location>
</feature>
<keyword evidence="1" id="KW-0472">Membrane</keyword>
<reference evidence="3" key="1">
    <citation type="submission" date="2012-06" db="EMBL/GenBank/DDBJ databases">
        <title>Genome analysis of multiple Granulibacter bethesdensis isolates demonstrates substantial genome diversity.</title>
        <authorList>
            <person name="Greenberg D.E."/>
            <person name="Porcella S.F."/>
            <person name="Zarember K."/>
            <person name="Zelazny A.M."/>
            <person name="Bruno D."/>
            <person name="Martens C."/>
            <person name="Barbian K.D."/>
            <person name="Jaske E."/>
            <person name="Holland S.M."/>
        </authorList>
    </citation>
    <scope>NUCLEOTIDE SEQUENCE [LARGE SCALE GENOMIC DNA]</scope>
    <source>
        <strain evidence="3">CGDNIH3</strain>
    </source>
</reference>
<dbReference type="AlphaFoldDB" id="A0AAN0VET8"/>
<name>A0AAN0VET8_9PROT</name>
<proteinExistence type="predicted"/>
<keyword evidence="1" id="KW-0812">Transmembrane</keyword>
<keyword evidence="1" id="KW-1133">Transmembrane helix</keyword>
<evidence type="ECO:0000313" key="2">
    <source>
        <dbReference type="EMBL" id="AHJ61834.1"/>
    </source>
</evidence>
<organism evidence="2 3">
    <name type="scientific">Granulibacter bethesdensis</name>
    <dbReference type="NCBI Taxonomy" id="364410"/>
    <lineage>
        <taxon>Bacteria</taxon>
        <taxon>Pseudomonadati</taxon>
        <taxon>Pseudomonadota</taxon>
        <taxon>Alphaproteobacteria</taxon>
        <taxon>Acetobacterales</taxon>
        <taxon>Acetobacteraceae</taxon>
        <taxon>Granulibacter</taxon>
    </lineage>
</organism>
<dbReference type="Proteomes" id="UP000019438">
    <property type="component" value="Chromosome"/>
</dbReference>
<evidence type="ECO:0000256" key="1">
    <source>
        <dbReference type="SAM" id="Phobius"/>
    </source>
</evidence>
<dbReference type="EMBL" id="CP003181">
    <property type="protein sequence ID" value="AHJ61834.1"/>
    <property type="molecule type" value="Genomic_DNA"/>
</dbReference>